<dbReference type="InterPro" id="IPR000748">
    <property type="entry name" value="PsdUridine_synth_RsuA/RluB/E/F"/>
</dbReference>
<dbReference type="GO" id="GO:0005829">
    <property type="term" value="C:cytosol"/>
    <property type="evidence" value="ECO:0007669"/>
    <property type="project" value="UniProtKB-ARBA"/>
</dbReference>
<reference evidence="7 9" key="1">
    <citation type="submission" date="2014-07" db="EMBL/GenBank/DDBJ databases">
        <title>Complete genome sequence of a moderately halophilic bacterium Terribacillus aidingensis MP602, isolated from Cryptomeria fortunei in Tianmu mountain in China.</title>
        <authorList>
            <person name="Wang Y."/>
            <person name="Lu P."/>
            <person name="Zhang L."/>
        </authorList>
    </citation>
    <scope>NUCLEOTIDE SEQUENCE [LARGE SCALE GENOMIC DNA]</scope>
    <source>
        <strain evidence="7 9">MP602</strain>
    </source>
</reference>
<sequence>MDKQAERLQKVIAHSGITSRRKAETMILEGKVKVNGKVVKELGIKVTDRDTVEVNGIPLEKEKSVYYMLYKPRGVISSVQDEKDRKVVLDMMPDVLERVYPIGRLDYDTSGLLLLTNDGEFANMLMHPSQKIDKVYVAKVKGIPSPEELKQLKRGIMIDGHKCKAVYAKLMSADRKKNTSLVQIILHEGRNRQVRKMMEKIQFPVQKLKRERYGFLTLEGLQPGAYRKLTPEEVHRIKQEYKENRK</sequence>
<dbReference type="FunFam" id="3.30.70.1560:FF:000001">
    <property type="entry name" value="Pseudouridine synthase"/>
    <property type="match status" value="1"/>
</dbReference>
<evidence type="ECO:0000313" key="8">
    <source>
        <dbReference type="EMBL" id="SEM61318.1"/>
    </source>
</evidence>
<name>A0A075LJ16_9BACI</name>
<keyword evidence="3 5" id="KW-0413">Isomerase</keyword>
<evidence type="ECO:0000256" key="4">
    <source>
        <dbReference type="PROSITE-ProRule" id="PRU00182"/>
    </source>
</evidence>
<accession>A0A075LJ16</accession>
<dbReference type="Proteomes" id="UP000027980">
    <property type="component" value="Chromosome"/>
</dbReference>
<dbReference type="PROSITE" id="PS50889">
    <property type="entry name" value="S4"/>
    <property type="match status" value="1"/>
</dbReference>
<dbReference type="NCBIfam" id="TIGR00093">
    <property type="entry name" value="pseudouridine synthase"/>
    <property type="match status" value="1"/>
</dbReference>
<dbReference type="Proteomes" id="UP000199735">
    <property type="component" value="Unassembled WGS sequence"/>
</dbReference>
<dbReference type="PANTHER" id="PTHR47683:SF2">
    <property type="entry name" value="RNA-BINDING S4 DOMAIN-CONTAINING PROTEIN"/>
    <property type="match status" value="1"/>
</dbReference>
<dbReference type="OrthoDB" id="9807213at2"/>
<dbReference type="FunFam" id="3.10.290.10:FF:000003">
    <property type="entry name" value="Pseudouridine synthase"/>
    <property type="match status" value="1"/>
</dbReference>
<dbReference type="Gene3D" id="3.30.70.580">
    <property type="entry name" value="Pseudouridine synthase I, catalytic domain, N-terminal subdomain"/>
    <property type="match status" value="1"/>
</dbReference>
<dbReference type="GO" id="GO:0000455">
    <property type="term" value="P:enzyme-directed rRNA pseudouridine synthesis"/>
    <property type="evidence" value="ECO:0007669"/>
    <property type="project" value="UniProtKB-ARBA"/>
</dbReference>
<protein>
    <recommendedName>
        <fullName evidence="5">Pseudouridine synthase</fullName>
        <ecNumber evidence="5">5.4.99.-</ecNumber>
    </recommendedName>
</protein>
<feature type="domain" description="RNA-binding S4" evidence="6">
    <location>
        <begin position="6"/>
        <end position="63"/>
    </location>
</feature>
<dbReference type="InterPro" id="IPR006145">
    <property type="entry name" value="PsdUridine_synth_RsuA/RluA"/>
</dbReference>
<dbReference type="SUPFAM" id="SSF55120">
    <property type="entry name" value="Pseudouridine synthase"/>
    <property type="match status" value="1"/>
</dbReference>
<evidence type="ECO:0000256" key="1">
    <source>
        <dbReference type="ARBA" id="ARBA00008348"/>
    </source>
</evidence>
<dbReference type="PROSITE" id="PS01149">
    <property type="entry name" value="PSI_RSU"/>
    <property type="match status" value="1"/>
</dbReference>
<dbReference type="SUPFAM" id="SSF55174">
    <property type="entry name" value="Alpha-L RNA-binding motif"/>
    <property type="match status" value="1"/>
</dbReference>
<evidence type="ECO:0000256" key="2">
    <source>
        <dbReference type="ARBA" id="ARBA00022884"/>
    </source>
</evidence>
<organism evidence="7 9">
    <name type="scientific">Terribacillus saccharophilus</name>
    <dbReference type="NCBI Taxonomy" id="361277"/>
    <lineage>
        <taxon>Bacteria</taxon>
        <taxon>Bacillati</taxon>
        <taxon>Bacillota</taxon>
        <taxon>Bacilli</taxon>
        <taxon>Bacillales</taxon>
        <taxon>Bacillaceae</taxon>
        <taxon>Terribacillus</taxon>
    </lineage>
</organism>
<dbReference type="InterPro" id="IPR036986">
    <property type="entry name" value="S4_RNA-bd_sf"/>
</dbReference>
<dbReference type="Pfam" id="PF01479">
    <property type="entry name" value="S4"/>
    <property type="match status" value="1"/>
</dbReference>
<dbReference type="PANTHER" id="PTHR47683">
    <property type="entry name" value="PSEUDOURIDINE SYNTHASE FAMILY PROTEIN-RELATED"/>
    <property type="match status" value="1"/>
</dbReference>
<dbReference type="Gene3D" id="3.10.290.10">
    <property type="entry name" value="RNA-binding S4 domain"/>
    <property type="match status" value="1"/>
</dbReference>
<dbReference type="AlphaFoldDB" id="A0A075LJ16"/>
<dbReference type="InterPro" id="IPR050343">
    <property type="entry name" value="RsuA_PseudoU_synthase"/>
</dbReference>
<dbReference type="KEGG" id="tap:GZ22_08575"/>
<keyword evidence="2 4" id="KW-0694">RNA-binding</keyword>
<dbReference type="EC" id="5.4.99.-" evidence="5"/>
<gene>
    <name evidence="7" type="ORF">GZ22_08575</name>
    <name evidence="8" type="ORF">SAMN04489762_0541</name>
</gene>
<accession>A0AAX2EB69</accession>
<dbReference type="GeneID" id="34220833"/>
<comment type="similarity">
    <text evidence="1 5">Belongs to the pseudouridine synthase RsuA family.</text>
</comment>
<dbReference type="InterPro" id="IPR002942">
    <property type="entry name" value="S4_RNA-bd"/>
</dbReference>
<evidence type="ECO:0000313" key="9">
    <source>
        <dbReference type="Proteomes" id="UP000027980"/>
    </source>
</evidence>
<reference evidence="8 10" key="2">
    <citation type="submission" date="2016-10" db="EMBL/GenBank/DDBJ databases">
        <authorList>
            <person name="Varghese N."/>
            <person name="Submissions S."/>
        </authorList>
    </citation>
    <scope>NUCLEOTIDE SEQUENCE [LARGE SCALE GENOMIC DNA]</scope>
    <source>
        <strain evidence="8 10">DSM 21619</strain>
    </source>
</reference>
<dbReference type="RefSeq" id="WP_038560987.1">
    <property type="nucleotide sequence ID" value="NZ_CP008876.1"/>
</dbReference>
<dbReference type="InterPro" id="IPR018496">
    <property type="entry name" value="PsdUridine_synth_RsuA/RluB_CS"/>
</dbReference>
<dbReference type="InterPro" id="IPR042092">
    <property type="entry name" value="PsdUridine_s_RsuA/RluB/E/F_cat"/>
</dbReference>
<evidence type="ECO:0000256" key="5">
    <source>
        <dbReference type="RuleBase" id="RU003887"/>
    </source>
</evidence>
<dbReference type="Gene3D" id="3.30.70.1560">
    <property type="entry name" value="Alpha-L RNA-binding motif"/>
    <property type="match status" value="1"/>
</dbReference>
<dbReference type="Pfam" id="PF00849">
    <property type="entry name" value="PseudoU_synth_2"/>
    <property type="match status" value="1"/>
</dbReference>
<dbReference type="SMART" id="SM00363">
    <property type="entry name" value="S4"/>
    <property type="match status" value="1"/>
</dbReference>
<dbReference type="FunFam" id="3.30.70.580:FF:000005">
    <property type="entry name" value="Pseudouridine synthase"/>
    <property type="match status" value="1"/>
</dbReference>
<dbReference type="EMBL" id="FOCD01000001">
    <property type="protein sequence ID" value="SEM61318.1"/>
    <property type="molecule type" value="Genomic_DNA"/>
</dbReference>
<dbReference type="HOGENOM" id="CLU_024979_1_2_9"/>
<proteinExistence type="inferred from homology"/>
<dbReference type="GO" id="GO:0120159">
    <property type="term" value="F:rRNA pseudouridine synthase activity"/>
    <property type="evidence" value="ECO:0007669"/>
    <property type="project" value="UniProtKB-ARBA"/>
</dbReference>
<dbReference type="GO" id="GO:0003723">
    <property type="term" value="F:RNA binding"/>
    <property type="evidence" value="ECO:0007669"/>
    <property type="project" value="UniProtKB-KW"/>
</dbReference>
<dbReference type="CDD" id="cd02870">
    <property type="entry name" value="PseudoU_synth_RsuA_like"/>
    <property type="match status" value="1"/>
</dbReference>
<dbReference type="InterPro" id="IPR020094">
    <property type="entry name" value="TruA/RsuA/RluB/E/F_N"/>
</dbReference>
<evidence type="ECO:0000313" key="10">
    <source>
        <dbReference type="Proteomes" id="UP000199735"/>
    </source>
</evidence>
<evidence type="ECO:0000313" key="7">
    <source>
        <dbReference type="EMBL" id="AIF66685.1"/>
    </source>
</evidence>
<dbReference type="InterPro" id="IPR020103">
    <property type="entry name" value="PsdUridine_synth_cat_dom_sf"/>
</dbReference>
<evidence type="ECO:0000256" key="3">
    <source>
        <dbReference type="ARBA" id="ARBA00023235"/>
    </source>
</evidence>
<dbReference type="EMBL" id="CP008876">
    <property type="protein sequence ID" value="AIF66685.1"/>
    <property type="molecule type" value="Genomic_DNA"/>
</dbReference>
<evidence type="ECO:0000259" key="6">
    <source>
        <dbReference type="SMART" id="SM00363"/>
    </source>
</evidence>